<evidence type="ECO:0000313" key="3">
    <source>
        <dbReference type="Proteomes" id="UP000179448"/>
    </source>
</evidence>
<name>A0A1F6WN88_9BACT</name>
<reference evidence="2 3" key="1">
    <citation type="journal article" date="2016" name="Nat. Commun.">
        <title>Thousands of microbial genomes shed light on interconnected biogeochemical processes in an aquifer system.</title>
        <authorList>
            <person name="Anantharaman K."/>
            <person name="Brown C.T."/>
            <person name="Hug L.A."/>
            <person name="Sharon I."/>
            <person name="Castelle C.J."/>
            <person name="Probst A.J."/>
            <person name="Thomas B.C."/>
            <person name="Singh A."/>
            <person name="Wilkins M.J."/>
            <person name="Karaoz U."/>
            <person name="Brodie E.L."/>
            <person name="Williams K.H."/>
            <person name="Hubbard S.S."/>
            <person name="Banfield J.F."/>
        </authorList>
    </citation>
    <scope>NUCLEOTIDE SEQUENCE [LARGE SCALE GENOMIC DNA]</scope>
</reference>
<proteinExistence type="predicted"/>
<accession>A0A1F6WN88</accession>
<dbReference type="Proteomes" id="UP000179448">
    <property type="component" value="Unassembled WGS sequence"/>
</dbReference>
<feature type="region of interest" description="Disordered" evidence="1">
    <location>
        <begin position="13"/>
        <end position="69"/>
    </location>
</feature>
<dbReference type="AlphaFoldDB" id="A0A1F6WN88"/>
<comment type="caution">
    <text evidence="2">The sequence shown here is derived from an EMBL/GenBank/DDBJ whole genome shotgun (WGS) entry which is preliminary data.</text>
</comment>
<evidence type="ECO:0000256" key="1">
    <source>
        <dbReference type="SAM" id="MobiDB-lite"/>
    </source>
</evidence>
<dbReference type="EMBL" id="MFUQ01000019">
    <property type="protein sequence ID" value="OGI83333.1"/>
    <property type="molecule type" value="Genomic_DNA"/>
</dbReference>
<gene>
    <name evidence="2" type="ORF">A2997_02470</name>
</gene>
<sequence length="69" mass="7701">MKFDIASEFGILLLSNDDGTGTDEGGSELDERSDENLDKGSDVVEDDIPAEEELIEEEEDEEKEEEDFS</sequence>
<evidence type="ECO:0000313" key="2">
    <source>
        <dbReference type="EMBL" id="OGI83333.1"/>
    </source>
</evidence>
<feature type="compositionally biased region" description="Acidic residues" evidence="1">
    <location>
        <begin position="43"/>
        <end position="69"/>
    </location>
</feature>
<organism evidence="2 3">
    <name type="scientific">Candidatus Nomurabacteria bacterium RIFCSPLOWO2_01_FULL_36_10b</name>
    <dbReference type="NCBI Taxonomy" id="1801766"/>
    <lineage>
        <taxon>Bacteria</taxon>
        <taxon>Candidatus Nomuraibacteriota</taxon>
    </lineage>
</organism>
<protein>
    <submittedName>
        <fullName evidence="2">Uncharacterized protein</fullName>
    </submittedName>
</protein>